<dbReference type="EMBL" id="CAADFP010000139">
    <property type="protein sequence ID" value="VFK31453.1"/>
    <property type="molecule type" value="Genomic_DNA"/>
</dbReference>
<dbReference type="EMBL" id="CAADFM010000146">
    <property type="protein sequence ID" value="VFK16423.1"/>
    <property type="molecule type" value="Genomic_DNA"/>
</dbReference>
<proteinExistence type="predicted"/>
<accession>A0A450WHA4</accession>
<name>A0A450WHA4_9GAMM</name>
<sequence>MSLAGHPYVFIAVQEQFDRFFALESRQRNQRGSGRGLNLFTAKSATQPQDIDFDMM</sequence>
<protein>
    <submittedName>
        <fullName evidence="1">Uncharacterized protein</fullName>
    </submittedName>
</protein>
<gene>
    <name evidence="1" type="ORF">BECKLPF1236A_GA0070988_101463</name>
    <name evidence="2" type="ORF">BECKLPF1236C_GA0070990_101394</name>
</gene>
<reference evidence="1" key="1">
    <citation type="submission" date="2019-02" db="EMBL/GenBank/DDBJ databases">
        <authorList>
            <person name="Gruber-Vodicka R. H."/>
            <person name="Seah K. B. B."/>
        </authorList>
    </citation>
    <scope>NUCLEOTIDE SEQUENCE</scope>
    <source>
        <strain evidence="1">BECK_S312</strain>
        <strain evidence="2">BECK_S426</strain>
    </source>
</reference>
<evidence type="ECO:0000313" key="1">
    <source>
        <dbReference type="EMBL" id="VFK16423.1"/>
    </source>
</evidence>
<evidence type="ECO:0000313" key="2">
    <source>
        <dbReference type="EMBL" id="VFK31453.1"/>
    </source>
</evidence>
<dbReference type="AlphaFoldDB" id="A0A450WHA4"/>
<organism evidence="1">
    <name type="scientific">Candidatus Kentrum sp. LPFa</name>
    <dbReference type="NCBI Taxonomy" id="2126335"/>
    <lineage>
        <taxon>Bacteria</taxon>
        <taxon>Pseudomonadati</taxon>
        <taxon>Pseudomonadota</taxon>
        <taxon>Gammaproteobacteria</taxon>
        <taxon>Candidatus Kentrum</taxon>
    </lineage>
</organism>